<protein>
    <submittedName>
        <fullName evidence="1">Uncharacterized protein</fullName>
    </submittedName>
</protein>
<name>A0A1F8GPX2_9BACT</name>
<accession>A0A1F8GPX2</accession>
<organism evidence="1 2">
    <name type="scientific">Candidatus Yanofskybacteria bacterium RIFCSPLOWO2_01_FULL_49_17</name>
    <dbReference type="NCBI Taxonomy" id="1802700"/>
    <lineage>
        <taxon>Bacteria</taxon>
        <taxon>Candidatus Yanofskyibacteriota</taxon>
    </lineage>
</organism>
<evidence type="ECO:0000313" key="1">
    <source>
        <dbReference type="EMBL" id="OGN27381.1"/>
    </source>
</evidence>
<evidence type="ECO:0000313" key="2">
    <source>
        <dbReference type="Proteomes" id="UP000178444"/>
    </source>
</evidence>
<gene>
    <name evidence="1" type="ORF">A2941_00855</name>
</gene>
<sequence>MVLCAISSPSSVPAQSASQPNERVAALIHAALKGEKIRQHNFEADVEHLAAEASRLKDGDLRWVISEGVIGRNWMPNDRIIQMSKDVRRPAECFLAPIEGPLNELMEKSREDPESVAPARGFVDYAHEILWPAISDLRRRIEEVEYKLDDVIGRRRSAR</sequence>
<dbReference type="EMBL" id="MGKO01000011">
    <property type="protein sequence ID" value="OGN27381.1"/>
    <property type="molecule type" value="Genomic_DNA"/>
</dbReference>
<reference evidence="1 2" key="1">
    <citation type="journal article" date="2016" name="Nat. Commun.">
        <title>Thousands of microbial genomes shed light on interconnected biogeochemical processes in an aquifer system.</title>
        <authorList>
            <person name="Anantharaman K."/>
            <person name="Brown C.T."/>
            <person name="Hug L.A."/>
            <person name="Sharon I."/>
            <person name="Castelle C.J."/>
            <person name="Probst A.J."/>
            <person name="Thomas B.C."/>
            <person name="Singh A."/>
            <person name="Wilkins M.J."/>
            <person name="Karaoz U."/>
            <person name="Brodie E.L."/>
            <person name="Williams K.H."/>
            <person name="Hubbard S.S."/>
            <person name="Banfield J.F."/>
        </authorList>
    </citation>
    <scope>NUCLEOTIDE SEQUENCE [LARGE SCALE GENOMIC DNA]</scope>
</reference>
<proteinExistence type="predicted"/>
<dbReference type="AlphaFoldDB" id="A0A1F8GPX2"/>
<dbReference type="Proteomes" id="UP000178444">
    <property type="component" value="Unassembled WGS sequence"/>
</dbReference>
<comment type="caution">
    <text evidence="1">The sequence shown here is derived from an EMBL/GenBank/DDBJ whole genome shotgun (WGS) entry which is preliminary data.</text>
</comment>